<keyword evidence="2" id="KW-0433">Leucine-rich repeat</keyword>
<evidence type="ECO:0000256" key="5">
    <source>
        <dbReference type="ARBA" id="ARBA00022821"/>
    </source>
</evidence>
<evidence type="ECO:0000256" key="4">
    <source>
        <dbReference type="ARBA" id="ARBA00022801"/>
    </source>
</evidence>
<dbReference type="PANTHER" id="PTHR11017:SF399">
    <property type="entry name" value="ADP-RIBOSYL CYCLASE_CYCLIC ADP-RIBOSE HYDROLASE"/>
    <property type="match status" value="1"/>
</dbReference>
<dbReference type="Gene3D" id="1.10.8.430">
    <property type="entry name" value="Helical domain of apoptotic protease-activating factors"/>
    <property type="match status" value="1"/>
</dbReference>
<dbReference type="Pfam" id="PF23282">
    <property type="entry name" value="WHD_ROQ1"/>
    <property type="match status" value="1"/>
</dbReference>
<dbReference type="Pfam" id="PF00931">
    <property type="entry name" value="NB-ARC"/>
    <property type="match status" value="1"/>
</dbReference>
<dbReference type="Proteomes" id="UP001604336">
    <property type="component" value="Unassembled WGS sequence"/>
</dbReference>
<evidence type="ECO:0000256" key="2">
    <source>
        <dbReference type="ARBA" id="ARBA00022614"/>
    </source>
</evidence>
<dbReference type="GO" id="GO:0006952">
    <property type="term" value="P:defense response"/>
    <property type="evidence" value="ECO:0007669"/>
    <property type="project" value="UniProtKB-KW"/>
</dbReference>
<dbReference type="InterPro" id="IPR002182">
    <property type="entry name" value="NB-ARC"/>
</dbReference>
<evidence type="ECO:0000256" key="1">
    <source>
        <dbReference type="ARBA" id="ARBA00011982"/>
    </source>
</evidence>
<evidence type="ECO:0000313" key="9">
    <source>
        <dbReference type="EMBL" id="KAL2472162.1"/>
    </source>
</evidence>
<accession>A0ABD1Q8N3</accession>
<sequence>MSSENDSSTSTAVTPSWRFDVFLSFRGEDTRKGFVDHLYTTLYQKGINTYKDDIELKRGRFISPELINAIESSKVALVIFSQNYADSSWCLDEIVKIVECNKKLGQKIYPVFYYVDPSEVRKQKGNYAIAFEKYEKDPSVDKKRIEGWRNALKDAASVSGWDIQHTADGHESKGIIKIALDILNNLKDTVSRVKENLIGVESHVQQIMSLLNLESTADVRMIGIWGMGGIGKTTIARAVFDQIFSNFDGSCYLDNVREISKTLGLTSLEEKLLSDTLMEKSANLHNNTSMLFARLCHKRVLVVLDDVNEDEQLDRLAGGHDRFGAGSRIIITTRNRQLLSSREVDGVYEVSVLGTDVALKLFNKFAFKEGFPKDKFEKLARDAVKYSRGLPLALKVLGSFLHGRDVDEWENALERLNEVPEDGILEKLKVSFDALNDKEKNIFLDVACFFKGGKKENVMRKLDSFGFGATVGVSNLIQKSLLTVTNDNRLQMHNLLQETGWYIVRRPHPNIPGRYSRLWLRDDIRRVLADEKAGTEEIEGIHLDFSEPESMKISFKAFQNMNSLRLLKIHNVNIEQMPASFPSNLQWLDLHKYKTRTLPPSFRGEKLVGLKLKHSHIEHLGGLEKAELVSFLNCSKLFENPENNNAADKLLHSLLQGQPVVDGRFSILIPGREVPESFIYQNMGCSVTIPLTPNWHENVIGFAVSIVFERLVSKSKIRVTFKLISRDHGEFTTNITQTATKLNVNCESAHVWIGYISFDLFQRLFPNFQSDDWAKIEGCLTISTTEESWIKPKGCGIRLVYKEEVKEALAQYVETRPGNSEVSDQESSKSKEAEESIAALTYGVNQLNWVVDSAEEEGTQIQSLRNSTAFKVQKTLSFD</sequence>
<dbReference type="InterPro" id="IPR032675">
    <property type="entry name" value="LRR_dom_sf"/>
</dbReference>
<dbReference type="FunFam" id="3.40.50.10140:FF:000007">
    <property type="entry name" value="Disease resistance protein (TIR-NBS-LRR class)"/>
    <property type="match status" value="1"/>
</dbReference>
<dbReference type="InterPro" id="IPR045344">
    <property type="entry name" value="C-JID"/>
</dbReference>
<dbReference type="InterPro" id="IPR058192">
    <property type="entry name" value="WHD_ROQ1-like"/>
</dbReference>
<dbReference type="Pfam" id="PF01582">
    <property type="entry name" value="TIR"/>
    <property type="match status" value="1"/>
</dbReference>
<dbReference type="SUPFAM" id="SSF46785">
    <property type="entry name" value="Winged helix' DNA-binding domain"/>
    <property type="match status" value="1"/>
</dbReference>
<proteinExistence type="predicted"/>
<evidence type="ECO:0000256" key="7">
    <source>
        <dbReference type="ARBA" id="ARBA00047304"/>
    </source>
</evidence>
<name>A0ABD1Q8N3_9LAMI</name>
<reference evidence="10" key="1">
    <citation type="submission" date="2024-07" db="EMBL/GenBank/DDBJ databases">
        <title>Two chromosome-level genome assemblies of Korean endemic species Abeliophyllum distichum and Forsythia ovata (Oleaceae).</title>
        <authorList>
            <person name="Jang H."/>
        </authorList>
    </citation>
    <scope>NUCLEOTIDE SEQUENCE [LARGE SCALE GENOMIC DNA]</scope>
</reference>
<dbReference type="SUPFAM" id="SSF52200">
    <property type="entry name" value="Toll/Interleukin receptor TIR domain"/>
    <property type="match status" value="1"/>
</dbReference>
<dbReference type="Pfam" id="PF20160">
    <property type="entry name" value="C-JID"/>
    <property type="match status" value="1"/>
</dbReference>
<dbReference type="EMBL" id="JBFOLK010000012">
    <property type="protein sequence ID" value="KAL2472162.1"/>
    <property type="molecule type" value="Genomic_DNA"/>
</dbReference>
<dbReference type="Gene3D" id="3.40.50.10140">
    <property type="entry name" value="Toll/interleukin-1 receptor homology (TIR) domain"/>
    <property type="match status" value="1"/>
</dbReference>
<dbReference type="PANTHER" id="PTHR11017">
    <property type="entry name" value="LEUCINE-RICH REPEAT-CONTAINING PROTEIN"/>
    <property type="match status" value="1"/>
</dbReference>
<evidence type="ECO:0000256" key="6">
    <source>
        <dbReference type="ARBA" id="ARBA00023027"/>
    </source>
</evidence>
<dbReference type="InterPro" id="IPR042197">
    <property type="entry name" value="Apaf_helical"/>
</dbReference>
<keyword evidence="10" id="KW-1185">Reference proteome</keyword>
<dbReference type="InterPro" id="IPR036390">
    <property type="entry name" value="WH_DNA-bd_sf"/>
</dbReference>
<dbReference type="Gene3D" id="3.40.50.300">
    <property type="entry name" value="P-loop containing nucleotide triphosphate hydrolases"/>
    <property type="match status" value="1"/>
</dbReference>
<dbReference type="InterPro" id="IPR027417">
    <property type="entry name" value="P-loop_NTPase"/>
</dbReference>
<evidence type="ECO:0000259" key="8">
    <source>
        <dbReference type="PROSITE" id="PS50104"/>
    </source>
</evidence>
<dbReference type="SUPFAM" id="SSF52058">
    <property type="entry name" value="L domain-like"/>
    <property type="match status" value="1"/>
</dbReference>
<gene>
    <name evidence="9" type="ORF">Adt_40298</name>
</gene>
<dbReference type="SMART" id="SM00255">
    <property type="entry name" value="TIR"/>
    <property type="match status" value="1"/>
</dbReference>
<dbReference type="InterPro" id="IPR000157">
    <property type="entry name" value="TIR_dom"/>
</dbReference>
<dbReference type="GO" id="GO:0061809">
    <property type="term" value="F:NAD+ nucleosidase activity, cyclic ADP-ribose generating"/>
    <property type="evidence" value="ECO:0007669"/>
    <property type="project" value="UniProtKB-EC"/>
</dbReference>
<comment type="caution">
    <text evidence="9">The sequence shown here is derived from an EMBL/GenBank/DDBJ whole genome shotgun (WGS) entry which is preliminary data.</text>
</comment>
<dbReference type="PROSITE" id="PS50104">
    <property type="entry name" value="TIR"/>
    <property type="match status" value="1"/>
</dbReference>
<dbReference type="InterPro" id="IPR035897">
    <property type="entry name" value="Toll_tir_struct_dom_sf"/>
</dbReference>
<keyword evidence="4" id="KW-0378">Hydrolase</keyword>
<evidence type="ECO:0000313" key="10">
    <source>
        <dbReference type="Proteomes" id="UP001604336"/>
    </source>
</evidence>
<dbReference type="Gene3D" id="3.80.10.10">
    <property type="entry name" value="Ribonuclease Inhibitor"/>
    <property type="match status" value="1"/>
</dbReference>
<comment type="catalytic activity">
    <reaction evidence="7">
        <text>NAD(+) + H2O = ADP-D-ribose + nicotinamide + H(+)</text>
        <dbReference type="Rhea" id="RHEA:16301"/>
        <dbReference type="ChEBI" id="CHEBI:15377"/>
        <dbReference type="ChEBI" id="CHEBI:15378"/>
        <dbReference type="ChEBI" id="CHEBI:17154"/>
        <dbReference type="ChEBI" id="CHEBI:57540"/>
        <dbReference type="ChEBI" id="CHEBI:57967"/>
        <dbReference type="EC" id="3.2.2.6"/>
    </reaction>
    <physiologicalReaction direction="left-to-right" evidence="7">
        <dbReference type="Rhea" id="RHEA:16302"/>
    </physiologicalReaction>
</comment>
<dbReference type="PRINTS" id="PR00364">
    <property type="entry name" value="DISEASERSIST"/>
</dbReference>
<dbReference type="EC" id="3.2.2.6" evidence="1"/>
<protein>
    <recommendedName>
        <fullName evidence="1">ADP-ribosyl cyclase/cyclic ADP-ribose hydrolase</fullName>
        <ecNumber evidence="1">3.2.2.6</ecNumber>
    </recommendedName>
</protein>
<organism evidence="9 10">
    <name type="scientific">Abeliophyllum distichum</name>
    <dbReference type="NCBI Taxonomy" id="126358"/>
    <lineage>
        <taxon>Eukaryota</taxon>
        <taxon>Viridiplantae</taxon>
        <taxon>Streptophyta</taxon>
        <taxon>Embryophyta</taxon>
        <taxon>Tracheophyta</taxon>
        <taxon>Spermatophyta</taxon>
        <taxon>Magnoliopsida</taxon>
        <taxon>eudicotyledons</taxon>
        <taxon>Gunneridae</taxon>
        <taxon>Pentapetalae</taxon>
        <taxon>asterids</taxon>
        <taxon>lamiids</taxon>
        <taxon>Lamiales</taxon>
        <taxon>Oleaceae</taxon>
        <taxon>Forsythieae</taxon>
        <taxon>Abeliophyllum</taxon>
    </lineage>
</organism>
<keyword evidence="5" id="KW-0611">Plant defense</keyword>
<feature type="domain" description="TIR" evidence="8">
    <location>
        <begin position="17"/>
        <end position="186"/>
    </location>
</feature>
<keyword evidence="6" id="KW-0520">NAD</keyword>
<dbReference type="InterPro" id="IPR044974">
    <property type="entry name" value="Disease_R_plants"/>
</dbReference>
<evidence type="ECO:0000256" key="3">
    <source>
        <dbReference type="ARBA" id="ARBA00022737"/>
    </source>
</evidence>
<dbReference type="SUPFAM" id="SSF52540">
    <property type="entry name" value="P-loop containing nucleoside triphosphate hydrolases"/>
    <property type="match status" value="1"/>
</dbReference>
<keyword evidence="3" id="KW-0677">Repeat</keyword>
<dbReference type="AlphaFoldDB" id="A0ABD1Q8N3"/>